<gene>
    <name evidence="6" type="primary">azoR</name>
    <name evidence="8" type="ORF">FO014_13485</name>
</gene>
<dbReference type="PANTHER" id="PTHR43741:SF4">
    <property type="entry name" value="FMN-DEPENDENT NADH:QUINONE OXIDOREDUCTASE"/>
    <property type="match status" value="1"/>
</dbReference>
<dbReference type="EC" id="1.6.5.-" evidence="6"/>
<comment type="subunit">
    <text evidence="6">Homodimer.</text>
</comment>
<evidence type="ECO:0000256" key="1">
    <source>
        <dbReference type="ARBA" id="ARBA00022630"/>
    </source>
</evidence>
<proteinExistence type="inferred from homology"/>
<comment type="cofactor">
    <cofactor evidence="6">
        <name>FMN</name>
        <dbReference type="ChEBI" id="CHEBI:58210"/>
    </cofactor>
    <text evidence="6">Binds 1 FMN per subunit.</text>
</comment>
<keyword evidence="4 6" id="KW-0520">NAD</keyword>
<comment type="function">
    <text evidence="6">Also exhibits azoreductase activity. Catalyzes the reductive cleavage of the azo bond in aromatic azo compounds to the corresponding amines.</text>
</comment>
<feature type="binding site" evidence="6">
    <location>
        <position position="9"/>
    </location>
    <ligand>
        <name>FMN</name>
        <dbReference type="ChEBI" id="CHEBI:58210"/>
    </ligand>
</feature>
<sequence>MNILHIDCSPRHDSHSRRLSAALLARLKAANPDAGVTRRDLGREPIAHADADYASVLSSPGALAAGATESALRLSEALIQEVERADALVLGTPINNFTVPSVLKAWLDQILRMGRTITTTPDGEKLGLLQDKPVYIAIAAGGVFSGERARQPDFLTPYLTAAFGCIGLHSLQFFPLQATAFLDHEQLAAAQEALLATLALKAADSSRA</sequence>
<dbReference type="Pfam" id="PF02525">
    <property type="entry name" value="Flavodoxin_2"/>
    <property type="match status" value="1"/>
</dbReference>
<dbReference type="EMBL" id="CP041764">
    <property type="protein sequence ID" value="QHA87892.1"/>
    <property type="molecule type" value="Genomic_DNA"/>
</dbReference>
<organism evidence="8 9">
    <name type="scientific">Serratia rhizosphaerae</name>
    <dbReference type="NCBI Taxonomy" id="2597702"/>
    <lineage>
        <taxon>Bacteria</taxon>
        <taxon>Pseudomonadati</taxon>
        <taxon>Pseudomonadota</taxon>
        <taxon>Gammaproteobacteria</taxon>
        <taxon>Enterobacterales</taxon>
        <taxon>Yersiniaceae</taxon>
        <taxon>Serratia</taxon>
    </lineage>
</organism>
<dbReference type="Gene3D" id="3.40.50.360">
    <property type="match status" value="1"/>
</dbReference>
<dbReference type="InterPro" id="IPR029039">
    <property type="entry name" value="Flavoprotein-like_sf"/>
</dbReference>
<evidence type="ECO:0000313" key="8">
    <source>
        <dbReference type="EMBL" id="QHA87892.1"/>
    </source>
</evidence>
<keyword evidence="1 6" id="KW-0285">Flavoprotein</keyword>
<evidence type="ECO:0000256" key="2">
    <source>
        <dbReference type="ARBA" id="ARBA00022643"/>
    </source>
</evidence>
<dbReference type="InterPro" id="IPR050104">
    <property type="entry name" value="FMN-dep_NADH:Q_OxRdtase_AzoR1"/>
</dbReference>
<dbReference type="PANTHER" id="PTHR43741">
    <property type="entry name" value="FMN-DEPENDENT NADH-AZOREDUCTASE 1"/>
    <property type="match status" value="1"/>
</dbReference>
<feature type="domain" description="Flavodoxin-like fold" evidence="7">
    <location>
        <begin position="1"/>
        <end position="196"/>
    </location>
</feature>
<evidence type="ECO:0000256" key="4">
    <source>
        <dbReference type="ARBA" id="ARBA00023027"/>
    </source>
</evidence>
<evidence type="ECO:0000256" key="6">
    <source>
        <dbReference type="HAMAP-Rule" id="MF_01216"/>
    </source>
</evidence>
<name>A0ABX6GNS0_9GAMM</name>
<keyword evidence="9" id="KW-1185">Reference proteome</keyword>
<keyword evidence="3 6" id="KW-0560">Oxidoreductase</keyword>
<keyword evidence="2 6" id="KW-0288">FMN</keyword>
<dbReference type="RefSeq" id="WP_160029869.1">
    <property type="nucleotide sequence ID" value="NZ_CP041764.1"/>
</dbReference>
<dbReference type="InterPro" id="IPR023048">
    <property type="entry name" value="NADH:quinone_OxRdtase_FMN_depd"/>
</dbReference>
<comment type="catalytic activity">
    <reaction evidence="6">
        <text>2 a quinone + NADH + H(+) = 2 a 1,4-benzosemiquinone + NAD(+)</text>
        <dbReference type="Rhea" id="RHEA:65952"/>
        <dbReference type="ChEBI" id="CHEBI:15378"/>
        <dbReference type="ChEBI" id="CHEBI:57540"/>
        <dbReference type="ChEBI" id="CHEBI:57945"/>
        <dbReference type="ChEBI" id="CHEBI:132124"/>
        <dbReference type="ChEBI" id="CHEBI:134225"/>
    </reaction>
</comment>
<accession>A0ABX6GNS0</accession>
<comment type="similarity">
    <text evidence="6">Belongs to the azoreductase type 1 family.</text>
</comment>
<dbReference type="InterPro" id="IPR003680">
    <property type="entry name" value="Flavodoxin_fold"/>
</dbReference>
<dbReference type="SUPFAM" id="SSF52218">
    <property type="entry name" value="Flavoproteins"/>
    <property type="match status" value="1"/>
</dbReference>
<protein>
    <recommendedName>
        <fullName evidence="6">FMN dependent NADH:quinone oxidoreductase</fullName>
        <ecNumber evidence="6">1.6.5.-</ecNumber>
    </recommendedName>
    <alternativeName>
        <fullName evidence="6">Azo-dye reductase</fullName>
    </alternativeName>
    <alternativeName>
        <fullName evidence="6">FMN-dependent NADH-azo compound oxidoreductase</fullName>
    </alternativeName>
    <alternativeName>
        <fullName evidence="6">FMN-dependent NADH-azoreductase</fullName>
        <ecNumber evidence="6">1.7.1.17</ecNumber>
    </alternativeName>
</protein>
<feature type="binding site" evidence="6">
    <location>
        <begin position="14"/>
        <end position="16"/>
    </location>
    <ligand>
        <name>FMN</name>
        <dbReference type="ChEBI" id="CHEBI:58210"/>
    </ligand>
</feature>
<evidence type="ECO:0000256" key="5">
    <source>
        <dbReference type="ARBA" id="ARBA00048542"/>
    </source>
</evidence>
<reference evidence="8 9" key="1">
    <citation type="submission" date="2019-07" db="EMBL/GenBank/DDBJ databases">
        <title>Serratia dokdonensis sp. nov., an elicitor of systemic resistance in Nicotiana Tabacum.</title>
        <authorList>
            <person name="Son J.-S."/>
            <person name="Hwang Y.-J."/>
            <person name="Lee S.-Y."/>
            <person name="Ghim S.-Y."/>
        </authorList>
    </citation>
    <scope>NUCLEOTIDE SEQUENCE [LARGE SCALE GENOMIC DNA]</scope>
    <source>
        <strain evidence="8 9">KUDC3025</strain>
    </source>
</reference>
<evidence type="ECO:0000259" key="7">
    <source>
        <dbReference type="Pfam" id="PF02525"/>
    </source>
</evidence>
<evidence type="ECO:0000313" key="9">
    <source>
        <dbReference type="Proteomes" id="UP000430368"/>
    </source>
</evidence>
<comment type="catalytic activity">
    <reaction evidence="5">
        <text>N,N-dimethyl-1,4-phenylenediamine + anthranilate + 2 NAD(+) = 2-(4-dimethylaminophenyl)diazenylbenzoate + 2 NADH + 2 H(+)</text>
        <dbReference type="Rhea" id="RHEA:55872"/>
        <dbReference type="ChEBI" id="CHEBI:15378"/>
        <dbReference type="ChEBI" id="CHEBI:15783"/>
        <dbReference type="ChEBI" id="CHEBI:16567"/>
        <dbReference type="ChEBI" id="CHEBI:57540"/>
        <dbReference type="ChEBI" id="CHEBI:57945"/>
        <dbReference type="ChEBI" id="CHEBI:71579"/>
        <dbReference type="EC" id="1.7.1.17"/>
    </reaction>
    <physiologicalReaction direction="right-to-left" evidence="5">
        <dbReference type="Rhea" id="RHEA:55874"/>
    </physiologicalReaction>
</comment>
<comment type="caution">
    <text evidence="6">Lacks conserved residue(s) required for the propagation of feature annotation.</text>
</comment>
<evidence type="ECO:0000256" key="3">
    <source>
        <dbReference type="ARBA" id="ARBA00023002"/>
    </source>
</evidence>
<comment type="function">
    <text evidence="6">Quinone reductase that provides resistance to thiol-specific stress caused by electrophilic quinones.</text>
</comment>
<dbReference type="EC" id="1.7.1.17" evidence="6"/>
<dbReference type="Proteomes" id="UP000430368">
    <property type="component" value="Chromosome"/>
</dbReference>
<dbReference type="HAMAP" id="MF_01216">
    <property type="entry name" value="Azoreductase_type1"/>
    <property type="match status" value="1"/>
</dbReference>